<dbReference type="GO" id="GO:0051607">
    <property type="term" value="P:defense response to virus"/>
    <property type="evidence" value="ECO:0007669"/>
    <property type="project" value="InterPro"/>
</dbReference>
<dbReference type="Gene3D" id="3.30.70.2890">
    <property type="entry name" value="XS domain"/>
    <property type="match status" value="1"/>
</dbReference>
<dbReference type="InterPro" id="IPR005380">
    <property type="entry name" value="XS_domain"/>
</dbReference>
<evidence type="ECO:0000259" key="1">
    <source>
        <dbReference type="Pfam" id="PF03468"/>
    </source>
</evidence>
<dbReference type="PANTHER" id="PTHR46602:SF1">
    <property type="entry name" value="PROTEIN SUPPRESSOR OF GENE SILENCING 3"/>
    <property type="match status" value="1"/>
</dbReference>
<gene>
    <name evidence="2" type="ORF">CYMTET_52613</name>
</gene>
<evidence type="ECO:0000313" key="3">
    <source>
        <dbReference type="Proteomes" id="UP001190700"/>
    </source>
</evidence>
<dbReference type="EMBL" id="LGRX02034649">
    <property type="protein sequence ID" value="KAK3237293.1"/>
    <property type="molecule type" value="Genomic_DNA"/>
</dbReference>
<feature type="non-terminal residue" evidence="2">
    <location>
        <position position="246"/>
    </location>
</feature>
<accession>A0AAE0EQM2</accession>
<dbReference type="InterPro" id="IPR038588">
    <property type="entry name" value="XS_domain_sf"/>
</dbReference>
<feature type="domain" description="XS" evidence="1">
    <location>
        <begin position="117"/>
        <end position="235"/>
    </location>
</feature>
<dbReference type="InterPro" id="IPR044287">
    <property type="entry name" value="SGS3"/>
</dbReference>
<evidence type="ECO:0000313" key="2">
    <source>
        <dbReference type="EMBL" id="KAK3237293.1"/>
    </source>
</evidence>
<dbReference type="Proteomes" id="UP001190700">
    <property type="component" value="Unassembled WGS sequence"/>
</dbReference>
<protein>
    <recommendedName>
        <fullName evidence="1">XS domain-containing protein</fullName>
    </recommendedName>
</protein>
<proteinExistence type="predicted"/>
<comment type="caution">
    <text evidence="2">The sequence shown here is derived from an EMBL/GenBank/DDBJ whole genome shotgun (WGS) entry which is preliminary data.</text>
</comment>
<organism evidence="2 3">
    <name type="scientific">Cymbomonas tetramitiformis</name>
    <dbReference type="NCBI Taxonomy" id="36881"/>
    <lineage>
        <taxon>Eukaryota</taxon>
        <taxon>Viridiplantae</taxon>
        <taxon>Chlorophyta</taxon>
        <taxon>Pyramimonadophyceae</taxon>
        <taxon>Pyramimonadales</taxon>
        <taxon>Pyramimonadaceae</taxon>
        <taxon>Cymbomonas</taxon>
    </lineage>
</organism>
<dbReference type="Pfam" id="PF03468">
    <property type="entry name" value="XS"/>
    <property type="match status" value="1"/>
</dbReference>
<keyword evidence="3" id="KW-1185">Reference proteome</keyword>
<dbReference type="GO" id="GO:0031047">
    <property type="term" value="P:regulatory ncRNA-mediated gene silencing"/>
    <property type="evidence" value="ECO:0007669"/>
    <property type="project" value="InterPro"/>
</dbReference>
<dbReference type="AlphaFoldDB" id="A0AAE0EQM2"/>
<dbReference type="PANTHER" id="PTHR46602">
    <property type="entry name" value="PROTEIN SUPPRESSOR OF GENE SILENCING 3"/>
    <property type="match status" value="1"/>
</dbReference>
<name>A0AAE0EQM2_9CHLO</name>
<sequence length="246" mass="27459">MYSNDKDDSDSSDVDEASLRIHRCGNDGRVLCQFCRKDAWADVHALYCHAKDSRSSTRKHKALAKYIAVNVFKCEDTKKSCGEAWRALNQPVTTVATTESERRLPPVLANTRDSPTLVWPPIVVVHNIPIERGSNGDLVPKAGLGNPDIQEALSGVRELHGSAKIIYGPQGCRKSERNRGIALQKFNGTLEGHDAARTLCEKIRDKGLGRTDWEQGSRHSSDELYVFMAEPEDMKKYFPPSSKSKY</sequence>
<reference evidence="2 3" key="1">
    <citation type="journal article" date="2015" name="Genome Biol. Evol.">
        <title>Comparative Genomics of a Bacterivorous Green Alga Reveals Evolutionary Causalities and Consequences of Phago-Mixotrophic Mode of Nutrition.</title>
        <authorList>
            <person name="Burns J.A."/>
            <person name="Paasch A."/>
            <person name="Narechania A."/>
            <person name="Kim E."/>
        </authorList>
    </citation>
    <scope>NUCLEOTIDE SEQUENCE [LARGE SCALE GENOMIC DNA]</scope>
    <source>
        <strain evidence="2 3">PLY_AMNH</strain>
    </source>
</reference>